<dbReference type="Gene3D" id="3.30.420.10">
    <property type="entry name" value="Ribonuclease H-like superfamily/Ribonuclease H"/>
    <property type="match status" value="1"/>
</dbReference>
<reference evidence="2" key="1">
    <citation type="journal article" date="2019" name="Plant Biotechnol. J.">
        <title>Genome sequencing of the Australian wild diploid species Gossypium australe highlights disease resistance and delayed gland morphogenesis.</title>
        <authorList>
            <person name="Cai Y."/>
            <person name="Cai X."/>
            <person name="Wang Q."/>
            <person name="Wang P."/>
            <person name="Zhang Y."/>
            <person name="Cai C."/>
            <person name="Xu Y."/>
            <person name="Wang K."/>
            <person name="Zhou Z."/>
            <person name="Wang C."/>
            <person name="Geng S."/>
            <person name="Li B."/>
            <person name="Dong Q."/>
            <person name="Hou Y."/>
            <person name="Wang H."/>
            <person name="Ai P."/>
            <person name="Liu Z."/>
            <person name="Yi F."/>
            <person name="Sun M."/>
            <person name="An G."/>
            <person name="Cheng J."/>
            <person name="Zhang Y."/>
            <person name="Shi Q."/>
            <person name="Xie Y."/>
            <person name="Shi X."/>
            <person name="Chang Y."/>
            <person name="Huang F."/>
            <person name="Chen Y."/>
            <person name="Hong S."/>
            <person name="Mi L."/>
            <person name="Sun Q."/>
            <person name="Zhang L."/>
            <person name="Zhou B."/>
            <person name="Peng R."/>
            <person name="Zhang X."/>
            <person name="Liu F."/>
        </authorList>
    </citation>
    <scope>NUCLEOTIDE SEQUENCE [LARGE SCALE GENOMIC DNA]</scope>
    <source>
        <strain evidence="2">cv. PA1801</strain>
    </source>
</reference>
<dbReference type="EMBL" id="SMMG02000003">
    <property type="protein sequence ID" value="KAA3480723.1"/>
    <property type="molecule type" value="Genomic_DNA"/>
</dbReference>
<proteinExistence type="predicted"/>
<dbReference type="AlphaFoldDB" id="A0A5B6WGZ5"/>
<dbReference type="Proteomes" id="UP000325315">
    <property type="component" value="Unassembled WGS sequence"/>
</dbReference>
<protein>
    <submittedName>
        <fullName evidence="1">Retrotransposon gag protein</fullName>
    </submittedName>
</protein>
<evidence type="ECO:0000313" key="2">
    <source>
        <dbReference type="Proteomes" id="UP000325315"/>
    </source>
</evidence>
<dbReference type="PANTHER" id="PTHR45835">
    <property type="entry name" value="YALI0A06105P"/>
    <property type="match status" value="1"/>
</dbReference>
<gene>
    <name evidence="1" type="ORF">EPI10_021139</name>
</gene>
<dbReference type="InterPro" id="IPR036397">
    <property type="entry name" value="RNaseH_sf"/>
</dbReference>
<name>A0A5B6WGZ5_9ROSI</name>
<comment type="caution">
    <text evidence="1">The sequence shown here is derived from an EMBL/GenBank/DDBJ whole genome shotgun (WGS) entry which is preliminary data.</text>
</comment>
<dbReference type="OrthoDB" id="115950at2759"/>
<evidence type="ECO:0000313" key="1">
    <source>
        <dbReference type="EMBL" id="KAA3480723.1"/>
    </source>
</evidence>
<keyword evidence="2" id="KW-1185">Reference proteome</keyword>
<dbReference type="PANTHER" id="PTHR45835:SF99">
    <property type="entry name" value="CHROMO DOMAIN-CONTAINING PROTEIN-RELATED"/>
    <property type="match status" value="1"/>
</dbReference>
<sequence length="107" mass="12693">MDFVSGLPLSPKKKDVVWVVRYEIYIAVLGKNYKKFGYEVEFYYSISSANRWLILEDMLCSCVLEFEGNWERFLPLVEFAYNNNFQLSIKMAPYEALYGRKSQTLLY</sequence>
<accession>A0A5B6WGZ5</accession>
<organism evidence="1 2">
    <name type="scientific">Gossypium australe</name>
    <dbReference type="NCBI Taxonomy" id="47621"/>
    <lineage>
        <taxon>Eukaryota</taxon>
        <taxon>Viridiplantae</taxon>
        <taxon>Streptophyta</taxon>
        <taxon>Embryophyta</taxon>
        <taxon>Tracheophyta</taxon>
        <taxon>Spermatophyta</taxon>
        <taxon>Magnoliopsida</taxon>
        <taxon>eudicotyledons</taxon>
        <taxon>Gunneridae</taxon>
        <taxon>Pentapetalae</taxon>
        <taxon>rosids</taxon>
        <taxon>malvids</taxon>
        <taxon>Malvales</taxon>
        <taxon>Malvaceae</taxon>
        <taxon>Malvoideae</taxon>
        <taxon>Gossypium</taxon>
    </lineage>
</organism>
<dbReference type="GO" id="GO:0003676">
    <property type="term" value="F:nucleic acid binding"/>
    <property type="evidence" value="ECO:0007669"/>
    <property type="project" value="InterPro"/>
</dbReference>